<accession>A0A068Y1L5</accession>
<name>A0A068Y1L5_ECHMU</name>
<protein>
    <submittedName>
        <fullName evidence="7">UDP sugar transporter protein SLC35A4</fullName>
    </submittedName>
</protein>
<feature type="transmembrane region" description="Helical" evidence="6">
    <location>
        <begin position="315"/>
        <end position="334"/>
    </location>
</feature>
<dbReference type="InterPro" id="IPR007271">
    <property type="entry name" value="Nuc_sug_transpt"/>
</dbReference>
<evidence type="ECO:0000256" key="1">
    <source>
        <dbReference type="ARBA" id="ARBA00004141"/>
    </source>
</evidence>
<dbReference type="OrthoDB" id="419167at2759"/>
<keyword evidence="8" id="KW-1185">Reference proteome</keyword>
<evidence type="ECO:0000256" key="2">
    <source>
        <dbReference type="ARBA" id="ARBA00022597"/>
    </source>
</evidence>
<dbReference type="STRING" id="6211.A0A068Y1L5"/>
<organism evidence="7 8">
    <name type="scientific">Echinococcus multilocularis</name>
    <name type="common">Fox tapeworm</name>
    <dbReference type="NCBI Taxonomy" id="6211"/>
    <lineage>
        <taxon>Eukaryota</taxon>
        <taxon>Metazoa</taxon>
        <taxon>Spiralia</taxon>
        <taxon>Lophotrochozoa</taxon>
        <taxon>Platyhelminthes</taxon>
        <taxon>Cestoda</taxon>
        <taxon>Eucestoda</taxon>
        <taxon>Cyclophyllidea</taxon>
        <taxon>Taeniidae</taxon>
        <taxon>Echinococcus</taxon>
    </lineage>
</organism>
<feature type="transmembrane region" description="Helical" evidence="6">
    <location>
        <begin position="212"/>
        <end position="228"/>
    </location>
</feature>
<feature type="transmembrane region" description="Helical" evidence="6">
    <location>
        <begin position="368"/>
        <end position="384"/>
    </location>
</feature>
<dbReference type="PANTHER" id="PTHR10231">
    <property type="entry name" value="NUCLEOTIDE-SUGAR TRANSMEMBRANE TRANSPORTER"/>
    <property type="match status" value="1"/>
</dbReference>
<reference evidence="7" key="1">
    <citation type="journal article" date="2013" name="Nature">
        <title>The genomes of four tapeworm species reveal adaptations to parasitism.</title>
        <authorList>
            <person name="Tsai I.J."/>
            <person name="Zarowiecki M."/>
            <person name="Holroyd N."/>
            <person name="Garciarrubio A."/>
            <person name="Sanchez-Flores A."/>
            <person name="Brooks K.L."/>
            <person name="Tracey A."/>
            <person name="Bobes R.J."/>
            <person name="Fragoso G."/>
            <person name="Sciutto E."/>
            <person name="Aslett M."/>
            <person name="Beasley H."/>
            <person name="Bennett H.M."/>
            <person name="Cai J."/>
            <person name="Camicia F."/>
            <person name="Clark R."/>
            <person name="Cucher M."/>
            <person name="De Silva N."/>
            <person name="Day T.A."/>
            <person name="Deplazes P."/>
            <person name="Estrada K."/>
            <person name="Fernandez C."/>
            <person name="Holland P.W."/>
            <person name="Hou J."/>
            <person name="Hu S."/>
            <person name="Huckvale T."/>
            <person name="Hung S.S."/>
            <person name="Kamenetzky L."/>
            <person name="Keane J.A."/>
            <person name="Kiss F."/>
            <person name="Koziol U."/>
            <person name="Lambert O."/>
            <person name="Liu K."/>
            <person name="Luo X."/>
            <person name="Luo Y."/>
            <person name="Macchiaroli N."/>
            <person name="Nichol S."/>
            <person name="Paps J."/>
            <person name="Parkinson J."/>
            <person name="Pouchkina-Stantcheva N."/>
            <person name="Riddiford N."/>
            <person name="Rosenzvit M."/>
            <person name="Salinas G."/>
            <person name="Wasmuth J.D."/>
            <person name="Zamanian M."/>
            <person name="Zheng Y."/>
            <person name="Cai X."/>
            <person name="Soberon X."/>
            <person name="Olson P.D."/>
            <person name="Laclette J.P."/>
            <person name="Brehm K."/>
            <person name="Berriman M."/>
            <person name="Garciarrubio A."/>
            <person name="Bobes R.J."/>
            <person name="Fragoso G."/>
            <person name="Sanchez-Flores A."/>
            <person name="Estrada K."/>
            <person name="Cevallos M.A."/>
            <person name="Morett E."/>
            <person name="Gonzalez V."/>
            <person name="Portillo T."/>
            <person name="Ochoa-Leyva A."/>
            <person name="Jose M.V."/>
            <person name="Sciutto E."/>
            <person name="Landa A."/>
            <person name="Jimenez L."/>
            <person name="Valdes V."/>
            <person name="Carrero J.C."/>
            <person name="Larralde C."/>
            <person name="Morales-Montor J."/>
            <person name="Limon-Lason J."/>
            <person name="Soberon X."/>
            <person name="Laclette J.P."/>
        </authorList>
    </citation>
    <scope>NUCLEOTIDE SEQUENCE [LARGE SCALE GENOMIC DNA]</scope>
</reference>
<gene>
    <name evidence="7" type="ORF">EmuJ_000341500</name>
</gene>
<evidence type="ECO:0000256" key="6">
    <source>
        <dbReference type="SAM" id="Phobius"/>
    </source>
</evidence>
<dbReference type="AlphaFoldDB" id="A0A068Y1L5"/>
<sequence>MHIRIADTQKLCDQVCRMETIEAKKTSEDEMLVSSSKASEYLAQPKLPVPRFVFQLMLLGGVLLYSSYTILVHLCEIDGRVPFSNAAAVFVIEVLKLFLSIGMFLMEVRREQQQSLTSATHYLAFLRTRLREEFSADDNVNTSTSVNIISLFWIVAPFAVPAILYTVTNNIAFFIQMEMDPATYQVLGNFKILSTAVLFRLIIRRPISYRQWFALFLLLVAGIINGMTNYDESTTNSSSVLHITLRGIIMISIYCTVSGLASVYTEYVLKKRVRMSLNTQNATLYIFGTITNGLLYVFQEAIITRSFNMLRGFSVYTWILVGTQAISGIFIGFVMKYASSILRLFVISSAMIVTTVLSVLIFGLVLKISFLFSAGLVVCALILYHY</sequence>
<dbReference type="PIRSF" id="PIRSF005799">
    <property type="entry name" value="UDP-gal_transpt"/>
    <property type="match status" value="1"/>
</dbReference>
<feature type="transmembrane region" description="Helical" evidence="6">
    <location>
        <begin position="52"/>
        <end position="74"/>
    </location>
</feature>
<evidence type="ECO:0000256" key="4">
    <source>
        <dbReference type="ARBA" id="ARBA00022989"/>
    </source>
</evidence>
<evidence type="ECO:0000313" key="7">
    <source>
        <dbReference type="EMBL" id="CDS36332.1"/>
    </source>
</evidence>
<keyword evidence="4 6" id="KW-1133">Transmembrane helix</keyword>
<keyword evidence="2 7" id="KW-0762">Sugar transport</keyword>
<keyword evidence="2 7" id="KW-0813">Transport</keyword>
<proteinExistence type="predicted"/>
<comment type="subcellular location">
    <subcellularLocation>
        <location evidence="1">Membrane</location>
        <topology evidence="1">Multi-pass membrane protein</topology>
    </subcellularLocation>
</comment>
<evidence type="ECO:0000256" key="5">
    <source>
        <dbReference type="ARBA" id="ARBA00023136"/>
    </source>
</evidence>
<feature type="transmembrane region" description="Helical" evidence="6">
    <location>
        <begin position="182"/>
        <end position="203"/>
    </location>
</feature>
<evidence type="ECO:0000313" key="8">
    <source>
        <dbReference type="Proteomes" id="UP000017246"/>
    </source>
</evidence>
<dbReference type="Proteomes" id="UP000017246">
    <property type="component" value="Unassembled WGS sequence"/>
</dbReference>
<dbReference type="NCBIfam" id="TIGR00803">
    <property type="entry name" value="nst"/>
    <property type="match status" value="1"/>
</dbReference>
<dbReference type="GO" id="GO:0000139">
    <property type="term" value="C:Golgi membrane"/>
    <property type="evidence" value="ECO:0007669"/>
    <property type="project" value="InterPro"/>
</dbReference>
<feature type="transmembrane region" description="Helical" evidence="6">
    <location>
        <begin position="284"/>
        <end position="303"/>
    </location>
</feature>
<dbReference type="Pfam" id="PF04142">
    <property type="entry name" value="Nuc_sug_transp"/>
    <property type="match status" value="1"/>
</dbReference>
<dbReference type="eggNOG" id="KOG2234">
    <property type="taxonomic scope" value="Eukaryota"/>
</dbReference>
<feature type="transmembrane region" description="Helical" evidence="6">
    <location>
        <begin position="86"/>
        <end position="106"/>
    </location>
</feature>
<dbReference type="EMBL" id="LN902849">
    <property type="protein sequence ID" value="CDS36332.1"/>
    <property type="molecule type" value="Genomic_DNA"/>
</dbReference>
<dbReference type="GO" id="GO:0015165">
    <property type="term" value="F:pyrimidine nucleotide-sugar transmembrane transporter activity"/>
    <property type="evidence" value="ECO:0007669"/>
    <property type="project" value="InterPro"/>
</dbReference>
<feature type="transmembrane region" description="Helical" evidence="6">
    <location>
        <begin position="151"/>
        <end position="176"/>
    </location>
</feature>
<keyword evidence="5 6" id="KW-0472">Membrane</keyword>
<feature type="transmembrane region" description="Helical" evidence="6">
    <location>
        <begin position="341"/>
        <end position="362"/>
    </location>
</feature>
<reference evidence="7" key="2">
    <citation type="submission" date="2015-11" db="EMBL/GenBank/DDBJ databases">
        <authorList>
            <person name="Zhang Y."/>
            <person name="Guo Z."/>
        </authorList>
    </citation>
    <scope>NUCLEOTIDE SEQUENCE</scope>
</reference>
<feature type="transmembrane region" description="Helical" evidence="6">
    <location>
        <begin position="240"/>
        <end position="264"/>
    </location>
</feature>
<keyword evidence="3 6" id="KW-0812">Transmembrane</keyword>
<dbReference type="OMA" id="SSCVVMI"/>
<evidence type="ECO:0000256" key="3">
    <source>
        <dbReference type="ARBA" id="ARBA00022692"/>
    </source>
</evidence>